<dbReference type="EMBL" id="FNWL01000006">
    <property type="protein sequence ID" value="SEH18109.1"/>
    <property type="molecule type" value="Genomic_DNA"/>
</dbReference>
<feature type="domain" description="DUF8072" evidence="1">
    <location>
        <begin position="1"/>
        <end position="90"/>
    </location>
</feature>
<gene>
    <name evidence="2" type="ORF">SAMN04487967_3638</name>
</gene>
<evidence type="ECO:0000313" key="2">
    <source>
        <dbReference type="EMBL" id="SEH18109.1"/>
    </source>
</evidence>
<name>A0A1H6G4Z1_9EURY</name>
<sequence>MADLNPIAKRIHQISPEPVELTLNDGTTAVFRITGAEFFQQEFQAEGVREDDDADYRFVSSADNESILVGRKGVDESEWTMVGTVAKVNRRGS</sequence>
<dbReference type="InterPro" id="IPR058385">
    <property type="entry name" value="DUF8072"/>
</dbReference>
<proteinExistence type="predicted"/>
<reference evidence="3" key="1">
    <citation type="submission" date="2016-10" db="EMBL/GenBank/DDBJ databases">
        <authorList>
            <person name="Varghese N."/>
            <person name="Submissions S."/>
        </authorList>
    </citation>
    <scope>NUCLEOTIDE SEQUENCE [LARGE SCALE GENOMIC DNA]</scope>
    <source>
        <strain evidence="3">CGMCC 1.8981</strain>
    </source>
</reference>
<protein>
    <recommendedName>
        <fullName evidence="1">DUF8072 domain-containing protein</fullName>
    </recommendedName>
</protein>
<evidence type="ECO:0000259" key="1">
    <source>
        <dbReference type="Pfam" id="PF26269"/>
    </source>
</evidence>
<evidence type="ECO:0000313" key="3">
    <source>
        <dbReference type="Proteomes" id="UP000199112"/>
    </source>
</evidence>
<dbReference type="RefSeq" id="WP_090508367.1">
    <property type="nucleotide sequence ID" value="NZ_FNWL01000006.1"/>
</dbReference>
<dbReference type="Pfam" id="PF26269">
    <property type="entry name" value="DUF8072"/>
    <property type="match status" value="1"/>
</dbReference>
<accession>A0A1H6G4Z1</accession>
<organism evidence="2 3">
    <name type="scientific">Natronorubrum sediminis</name>
    <dbReference type="NCBI Taxonomy" id="640943"/>
    <lineage>
        <taxon>Archaea</taxon>
        <taxon>Methanobacteriati</taxon>
        <taxon>Methanobacteriota</taxon>
        <taxon>Stenosarchaea group</taxon>
        <taxon>Halobacteria</taxon>
        <taxon>Halobacteriales</taxon>
        <taxon>Natrialbaceae</taxon>
        <taxon>Natronorubrum</taxon>
    </lineage>
</organism>
<dbReference type="AlphaFoldDB" id="A0A1H6G4Z1"/>
<dbReference type="Proteomes" id="UP000199112">
    <property type="component" value="Unassembled WGS sequence"/>
</dbReference>
<dbReference type="OrthoDB" id="339988at2157"/>
<keyword evidence="3" id="KW-1185">Reference proteome</keyword>